<dbReference type="KEGG" id="aprc:113847399"/>
<dbReference type="OrthoDB" id="2017695at2759"/>
<name>A0A8B8JLE2_ABRPR</name>
<evidence type="ECO:0000256" key="3">
    <source>
        <dbReference type="SAM" id="SignalP"/>
    </source>
</evidence>
<keyword evidence="2" id="KW-0812">Transmembrane</keyword>
<sequence length="435" mass="49593">MMALPKLFLLLTLFSLALFFSRLVAESEAGPPEVAPLDASDSVFEIELDRLKSKIQTLESKVSEKSMEVKMKDEVIAEREKIIQDRLSTIDSLQNEIASLEKKGALDAEEQVGKAHARAGELQTQVDKLKGELDKQNKEKVALEARITEAEKKIHDLNSKKEDLERINDKQKTKIRKTESAVKAAEEEMLKAKFEATSRTKELIEVHDAWLPPWLAVHFIRSKTFIEAHWNEHGKPAFEVITQKALEKKAQAGKWAEPHLETIKIKWIPAVKEQWLVAKRSAEPQLQFFTAKTVEVYEASKNAIAPHLNKAQEFVDPYYQEAKKFSKPYIDQVAVAARPHLDKVQVALKPYTKKVVHSYGKFLESAAIYHRQVQAIVQETLERHELTRHLATEELEWFAASALLALPIILLARVFFAIFCKKVKKPDQNGNTHRA</sequence>
<keyword evidence="3" id="KW-0732">Signal</keyword>
<evidence type="ECO:0000313" key="5">
    <source>
        <dbReference type="RefSeq" id="XP_027332291.1"/>
    </source>
</evidence>
<dbReference type="PANTHER" id="PTHR34360:SF1">
    <property type="entry name" value="OS08G0519400 PROTEIN"/>
    <property type="match status" value="1"/>
</dbReference>
<organism evidence="4 5">
    <name type="scientific">Abrus precatorius</name>
    <name type="common">Indian licorice</name>
    <name type="synonym">Glycine abrus</name>
    <dbReference type="NCBI Taxonomy" id="3816"/>
    <lineage>
        <taxon>Eukaryota</taxon>
        <taxon>Viridiplantae</taxon>
        <taxon>Streptophyta</taxon>
        <taxon>Embryophyta</taxon>
        <taxon>Tracheophyta</taxon>
        <taxon>Spermatophyta</taxon>
        <taxon>Magnoliopsida</taxon>
        <taxon>eudicotyledons</taxon>
        <taxon>Gunneridae</taxon>
        <taxon>Pentapetalae</taxon>
        <taxon>rosids</taxon>
        <taxon>fabids</taxon>
        <taxon>Fabales</taxon>
        <taxon>Fabaceae</taxon>
        <taxon>Papilionoideae</taxon>
        <taxon>50 kb inversion clade</taxon>
        <taxon>NPAAA clade</taxon>
        <taxon>indigoferoid/millettioid clade</taxon>
        <taxon>Abreae</taxon>
        <taxon>Abrus</taxon>
    </lineage>
</organism>
<keyword evidence="2" id="KW-0472">Membrane</keyword>
<feature type="coiled-coil region" evidence="1">
    <location>
        <begin position="48"/>
        <end position="195"/>
    </location>
</feature>
<keyword evidence="4" id="KW-1185">Reference proteome</keyword>
<reference evidence="5" key="2">
    <citation type="submission" date="2025-08" db="UniProtKB">
        <authorList>
            <consortium name="RefSeq"/>
        </authorList>
    </citation>
    <scope>IDENTIFICATION</scope>
    <source>
        <tissue evidence="5">Young leaves</tissue>
    </source>
</reference>
<evidence type="ECO:0000313" key="4">
    <source>
        <dbReference type="Proteomes" id="UP000694853"/>
    </source>
</evidence>
<keyword evidence="2" id="KW-1133">Transmembrane helix</keyword>
<keyword evidence="1" id="KW-0175">Coiled coil</keyword>
<feature type="transmembrane region" description="Helical" evidence="2">
    <location>
        <begin position="397"/>
        <end position="419"/>
    </location>
</feature>
<accession>A0A8B8JLE2</accession>
<dbReference type="Gene3D" id="1.10.287.1490">
    <property type="match status" value="1"/>
</dbReference>
<dbReference type="RefSeq" id="XP_027332291.1">
    <property type="nucleotide sequence ID" value="XM_027476490.1"/>
</dbReference>
<dbReference type="SUPFAM" id="SSF58113">
    <property type="entry name" value="Apolipoprotein A-I"/>
    <property type="match status" value="1"/>
</dbReference>
<feature type="signal peptide" evidence="3">
    <location>
        <begin position="1"/>
        <end position="25"/>
    </location>
</feature>
<reference evidence="4" key="1">
    <citation type="journal article" date="2019" name="Toxins">
        <title>Detection of Abrin-Like and Prepropulchellin-Like Toxin Genes and Transcripts Using Whole Genome Sequencing and Full-Length Transcript Sequencing of Abrus precatorius.</title>
        <authorList>
            <person name="Hovde B.T."/>
            <person name="Daligault H.E."/>
            <person name="Hanschen E.R."/>
            <person name="Kunde Y.A."/>
            <person name="Johnson M.B."/>
            <person name="Starkenburg S.R."/>
            <person name="Johnson S.L."/>
        </authorList>
    </citation>
    <scope>NUCLEOTIDE SEQUENCE [LARGE SCALE GENOMIC DNA]</scope>
</reference>
<dbReference type="Proteomes" id="UP000694853">
    <property type="component" value="Unplaced"/>
</dbReference>
<evidence type="ECO:0000256" key="1">
    <source>
        <dbReference type="SAM" id="Coils"/>
    </source>
</evidence>
<dbReference type="PANTHER" id="PTHR34360">
    <property type="entry name" value="OS08G0519400 PROTEIN"/>
    <property type="match status" value="1"/>
</dbReference>
<gene>
    <name evidence="5" type="primary">LOC113847399</name>
</gene>
<dbReference type="GeneID" id="113847399"/>
<feature type="chain" id="PRO_5034571492" evidence="3">
    <location>
        <begin position="26"/>
        <end position="435"/>
    </location>
</feature>
<dbReference type="AlphaFoldDB" id="A0A8B8JLE2"/>
<proteinExistence type="predicted"/>
<evidence type="ECO:0000256" key="2">
    <source>
        <dbReference type="SAM" id="Phobius"/>
    </source>
</evidence>
<protein>
    <submittedName>
        <fullName evidence="5">Uncharacterized protein LOC113847399 isoform X1</fullName>
    </submittedName>
</protein>